<dbReference type="InterPro" id="IPR001173">
    <property type="entry name" value="Glyco_trans_2-like"/>
</dbReference>
<dbReference type="Gene3D" id="3.90.550.10">
    <property type="entry name" value="Spore Coat Polysaccharide Biosynthesis Protein SpsA, Chain A"/>
    <property type="match status" value="1"/>
</dbReference>
<proteinExistence type="predicted"/>
<dbReference type="Pfam" id="PF00535">
    <property type="entry name" value="Glycos_transf_2"/>
    <property type="match status" value="1"/>
</dbReference>
<evidence type="ECO:0000313" key="4">
    <source>
        <dbReference type="Proteomes" id="UP000192575"/>
    </source>
</evidence>
<name>A0A1V9R9D4_9LACO</name>
<sequence>MTASIVMTTYNGEEHVKEQLQSLLNQSLKANEVLIYDDGSTDNTINIIREFIVSNDLSDSWKLIQNKENKGWKRNFMEGIWKAKGDYIFPCDQDDIWYDDKLEKMIKIMESHQQINLLVSDFEYMYGEQKVRNKPLNEKNSKLEKVELTKHWLRVDFPGCVFCIRRNMAQKSKKYYDAEYAHDDFFWRIGLFEQSLYILHDELIGHRVYKESTFSKEVLQLKTRSKKIEWIDLSINCCKSLMRMLNNGTDISKKKKLIADTEKSLKLRRKFYQTRNPIYGIILIKYLDNYQFKKQYLGDWFFTYFR</sequence>
<evidence type="ECO:0000313" key="2">
    <source>
        <dbReference type="EMBL" id="OQQ89787.1"/>
    </source>
</evidence>
<dbReference type="PANTHER" id="PTHR43685">
    <property type="entry name" value="GLYCOSYLTRANSFERASE"/>
    <property type="match status" value="1"/>
</dbReference>
<dbReference type="GeneID" id="89466270"/>
<dbReference type="EMBL" id="QFAS01000010">
    <property type="protein sequence ID" value="PWG50944.1"/>
    <property type="molecule type" value="Genomic_DNA"/>
</dbReference>
<evidence type="ECO:0000313" key="3">
    <source>
        <dbReference type="EMBL" id="PWG50944.1"/>
    </source>
</evidence>
<dbReference type="EMBL" id="NBEF01000025">
    <property type="protein sequence ID" value="OQQ89787.1"/>
    <property type="molecule type" value="Genomic_DNA"/>
</dbReference>
<protein>
    <submittedName>
        <fullName evidence="3">Glycosyl transferase family 2</fullName>
    </submittedName>
</protein>
<reference evidence="3 5" key="2">
    <citation type="submission" date="2018-05" db="EMBL/GenBank/DDBJ databases">
        <title>Lactobacillus salivarius genome sequencing and assembly.</title>
        <authorList>
            <person name="Audisio C."/>
            <person name="Albarracin L."/>
            <person name="Torres M.J."/>
            <person name="Hebert E.M."/>
            <person name="Saavedra L."/>
        </authorList>
    </citation>
    <scope>NUCLEOTIDE SEQUENCE [LARGE SCALE GENOMIC DNA]</scope>
    <source>
        <strain evidence="3 5">A3iob</strain>
    </source>
</reference>
<evidence type="ECO:0000259" key="1">
    <source>
        <dbReference type="Pfam" id="PF00535"/>
    </source>
</evidence>
<reference evidence="2 4" key="1">
    <citation type="submission" date="2017-03" db="EMBL/GenBank/DDBJ databases">
        <title>Phylogenomics and comparative genomics of Lactobacillus salivarius, a mammalian gut commensal.</title>
        <authorList>
            <person name="Harris H.M."/>
        </authorList>
    </citation>
    <scope>NUCLEOTIDE SEQUENCE [LARGE SCALE GENOMIC DNA]</scope>
    <source>
        <strain evidence="2 4">JCM 1047</strain>
    </source>
</reference>
<dbReference type="Proteomes" id="UP000192575">
    <property type="component" value="Unassembled WGS sequence"/>
</dbReference>
<organism evidence="2 4">
    <name type="scientific">Ligilactobacillus salivarius</name>
    <dbReference type="NCBI Taxonomy" id="1624"/>
    <lineage>
        <taxon>Bacteria</taxon>
        <taxon>Bacillati</taxon>
        <taxon>Bacillota</taxon>
        <taxon>Bacilli</taxon>
        <taxon>Lactobacillales</taxon>
        <taxon>Lactobacillaceae</taxon>
        <taxon>Ligilactobacillus</taxon>
    </lineage>
</organism>
<feature type="domain" description="Glycosyltransferase 2-like" evidence="1">
    <location>
        <begin position="4"/>
        <end position="166"/>
    </location>
</feature>
<accession>A0A1V9R9D4</accession>
<evidence type="ECO:0000313" key="5">
    <source>
        <dbReference type="Proteomes" id="UP000245607"/>
    </source>
</evidence>
<dbReference type="Proteomes" id="UP000245607">
    <property type="component" value="Unassembled WGS sequence"/>
</dbReference>
<dbReference type="InterPro" id="IPR029044">
    <property type="entry name" value="Nucleotide-diphossugar_trans"/>
</dbReference>
<comment type="caution">
    <text evidence="2">The sequence shown here is derived from an EMBL/GenBank/DDBJ whole genome shotgun (WGS) entry which is preliminary data.</text>
</comment>
<gene>
    <name evidence="2" type="ORF">B6U56_08060</name>
    <name evidence="3" type="ORF">DB362_08865</name>
</gene>
<dbReference type="SUPFAM" id="SSF53448">
    <property type="entry name" value="Nucleotide-diphospho-sugar transferases"/>
    <property type="match status" value="1"/>
</dbReference>
<keyword evidence="3" id="KW-0808">Transferase</keyword>
<dbReference type="GO" id="GO:0016740">
    <property type="term" value="F:transferase activity"/>
    <property type="evidence" value="ECO:0007669"/>
    <property type="project" value="UniProtKB-KW"/>
</dbReference>
<dbReference type="PANTHER" id="PTHR43685:SF2">
    <property type="entry name" value="GLYCOSYLTRANSFERASE 2-LIKE DOMAIN-CONTAINING PROTEIN"/>
    <property type="match status" value="1"/>
</dbReference>
<dbReference type="RefSeq" id="WP_081535086.1">
    <property type="nucleotide sequence ID" value="NZ_CP117983.1"/>
</dbReference>
<dbReference type="AlphaFoldDB" id="A0A1V9R9D4"/>
<dbReference type="InterPro" id="IPR050834">
    <property type="entry name" value="Glycosyltransf_2"/>
</dbReference>